<reference evidence="2 3" key="1">
    <citation type="submission" date="2019-01" db="EMBL/GenBank/DDBJ databases">
        <title>Sinorhodobacter populi sp. nov. isolated from the symptomatic bark tissue of Populus euramericana canker.</title>
        <authorList>
            <person name="Xu G."/>
        </authorList>
    </citation>
    <scope>NUCLEOTIDE SEQUENCE [LARGE SCALE GENOMIC DNA]</scope>
    <source>
        <strain evidence="2 3">2D-5</strain>
    </source>
</reference>
<sequence length="161" mass="18022">MAMPPDREQEIARISDAMGRLRVLIGRRVIGRRVLDRVAPMLDLSDLDVLGLVPGQDGGEEVSVGDIARVLRIHPSRASRLVAELVEKGFLLRAVSQRDARRAVLLRSDSGNRICTEIRQMKREVIGEIVGDWPEADLADFARAFETFILSWEERLTPPPS</sequence>
<organism evidence="2 3">
    <name type="scientific">Paenirhodobacter populi</name>
    <dbReference type="NCBI Taxonomy" id="2306993"/>
    <lineage>
        <taxon>Bacteria</taxon>
        <taxon>Pseudomonadati</taxon>
        <taxon>Pseudomonadota</taxon>
        <taxon>Alphaproteobacteria</taxon>
        <taxon>Rhodobacterales</taxon>
        <taxon>Rhodobacter group</taxon>
        <taxon>Paenirhodobacter</taxon>
    </lineage>
</organism>
<dbReference type="PANTHER" id="PTHR39515">
    <property type="entry name" value="CONSERVED PROTEIN"/>
    <property type="match status" value="1"/>
</dbReference>
<dbReference type="SUPFAM" id="SSF46785">
    <property type="entry name" value="Winged helix' DNA-binding domain"/>
    <property type="match status" value="1"/>
</dbReference>
<comment type="caution">
    <text evidence="2">The sequence shown here is derived from an EMBL/GenBank/DDBJ whole genome shotgun (WGS) entry which is preliminary data.</text>
</comment>
<dbReference type="PANTHER" id="PTHR39515:SF2">
    <property type="entry name" value="HTH-TYPE TRANSCRIPTIONAL REGULATOR RV0880"/>
    <property type="match status" value="1"/>
</dbReference>
<proteinExistence type="predicted"/>
<dbReference type="GO" id="GO:0003700">
    <property type="term" value="F:DNA-binding transcription factor activity"/>
    <property type="evidence" value="ECO:0007669"/>
    <property type="project" value="InterPro"/>
</dbReference>
<dbReference type="Pfam" id="PF12802">
    <property type="entry name" value="MarR_2"/>
    <property type="match status" value="1"/>
</dbReference>
<accession>A0A443IW91</accession>
<evidence type="ECO:0000313" key="2">
    <source>
        <dbReference type="EMBL" id="RWR12324.1"/>
    </source>
</evidence>
<dbReference type="InterPro" id="IPR036388">
    <property type="entry name" value="WH-like_DNA-bd_sf"/>
</dbReference>
<evidence type="ECO:0000259" key="1">
    <source>
        <dbReference type="Pfam" id="PF12802"/>
    </source>
</evidence>
<name>A0A443IW91_9RHOB</name>
<dbReference type="InterPro" id="IPR000835">
    <property type="entry name" value="HTH_MarR-typ"/>
</dbReference>
<feature type="domain" description="HTH marR-type" evidence="1">
    <location>
        <begin position="45"/>
        <end position="102"/>
    </location>
</feature>
<dbReference type="Gene3D" id="1.10.10.10">
    <property type="entry name" value="Winged helix-like DNA-binding domain superfamily/Winged helix DNA-binding domain"/>
    <property type="match status" value="1"/>
</dbReference>
<dbReference type="EMBL" id="SAUW01000008">
    <property type="protein sequence ID" value="RWR12324.1"/>
    <property type="molecule type" value="Genomic_DNA"/>
</dbReference>
<keyword evidence="3" id="KW-1185">Reference proteome</keyword>
<reference evidence="2 3" key="2">
    <citation type="submission" date="2019-01" db="EMBL/GenBank/DDBJ databases">
        <authorList>
            <person name="Li Y."/>
        </authorList>
    </citation>
    <scope>NUCLEOTIDE SEQUENCE [LARGE SCALE GENOMIC DNA]</scope>
    <source>
        <strain evidence="2 3">2D-5</strain>
    </source>
</reference>
<protein>
    <submittedName>
        <fullName evidence="2">MarR family transcriptional regulator</fullName>
    </submittedName>
</protein>
<dbReference type="InterPro" id="IPR052526">
    <property type="entry name" value="HTH-type_Bedaq_tolerance"/>
</dbReference>
<dbReference type="AlphaFoldDB" id="A0A443IW91"/>
<evidence type="ECO:0000313" key="3">
    <source>
        <dbReference type="Proteomes" id="UP000285710"/>
    </source>
</evidence>
<dbReference type="Proteomes" id="UP000285710">
    <property type="component" value="Unassembled WGS sequence"/>
</dbReference>
<gene>
    <name evidence="2" type="ORF">D2T33_09475</name>
</gene>
<dbReference type="InterPro" id="IPR036390">
    <property type="entry name" value="WH_DNA-bd_sf"/>
</dbReference>